<gene>
    <name evidence="1" type="ORF">YH66_13680</name>
</gene>
<dbReference type="Pfam" id="PF13809">
    <property type="entry name" value="Tubulin_2"/>
    <property type="match status" value="1"/>
</dbReference>
<accession>A0A0F6WRG9</accession>
<keyword evidence="2" id="KW-1185">Reference proteome</keyword>
<evidence type="ECO:0008006" key="3">
    <source>
        <dbReference type="Google" id="ProtNLM"/>
    </source>
</evidence>
<dbReference type="AlphaFoldDB" id="A0A0F6WRG9"/>
<proteinExistence type="predicted"/>
<reference evidence="1 2" key="1">
    <citation type="submission" date="2015-04" db="EMBL/GenBank/DDBJ databases">
        <title>Complete Genome Sequence of Brevibacterium flavum ATCC 15168.</title>
        <authorList>
            <person name="Ahn J."/>
            <person name="Park G."/>
            <person name="Jeon W."/>
            <person name="Jang Y."/>
            <person name="Jang M."/>
            <person name="Lee H."/>
            <person name="Lee H."/>
        </authorList>
    </citation>
    <scope>NUCLEOTIDE SEQUENCE [LARGE SCALE GENOMIC DNA]</scope>
    <source>
        <strain evidence="1 2">ATCC 15168</strain>
    </source>
</reference>
<dbReference type="GeneID" id="1020669"/>
<sequence>MKKVLVVGCGGSGAKTLAYMMDQLKTTLADSLPERYPNPKEAKLPGAWQFVSVDVPTSPESPGPNLPNVPEAGGRYISCGSSDRYATVDTAVSNQLSSRGALGGVSSWALRNPDSETTPISKGAGQYRSIGRMLILSRLQEIQAELRKSWDVLFSGETERELADLRSALYGTSVSSGETSKEQPIIFVVSSMAGGAGASMALDICRLLTGLEGNAVGLSSLFMVTPDIFSQLSPDQVAGTNPNALAMFAELAAAQMGAASEEDARLFNALGVSVGDDSIPVGRIFPVGIRSGENGALLGDGKPDTVYRALGRGLAALMADEVSMDNFEQFTLGNRGGGSADQSKYAWGAQEAKNIPWGSYGYSQLSMGRDRYAEYAAQRLARSAVDRLLKGHFDPSNDAASDQQLQKRLENNRPSLMGNLSDVLPVNAPAGDWIFHSFNQMIENWTQRMKAIIKSQIPAANGQRGSEWLGDVQRAFQSSSQMIDNDSRHELYMGVADWASADVLQRRVVELLRDEIAKLGVPYGVSVIESLSATIQNQLIGQLSDLANNRAPEAVQLDDVSRSELDNSKGRIDDSDSYIQEIVSRSTGQLHTRAVQYIADHMASVLDDFLKNFIYPLQRTIQREHHSLEKDYQLTNDVNLGISQLKTNVPALWPDESQTTVPSRFSQAANEVFLTDVASFPEQFQAHVRSSTDDINEQNDYSSALQEASTRVVSGVWESKSGSEKAPRDLIRLIDVWVARDLTRDPSGSGSLRDPKQARFELKIDTGEVLERSRQYIRRPGFSFQQFIASSLREFITAPGLADHERRARRQQVLSKFSEAMTYALPLAQINPQLVRALYGDEVRYNFNFSRIPFAGDELGSSLEQAVRDYPNHRPADISKPLGKALVSQGEERSIDIFGSYPNYAPIVFDSLLPPIEKQWRQITGDRTEFWHGRRTRPLTAALPMTDLERNAMVKGWYIGRLVGRVFFPATLDTADTTPVQIYDEKSDSWINFSTPMLTPVSRFRGSLDWLPNLLESASLAWARAGERPVFESVEPYIQLRQLWDDAASPSLPGRTTRGEKLLHDWLFDGNRMAGNVLQIPGTEAGVTPAARFEAAKNFLQRQNEISQNYVPSDKLRQGRLFTTADRPFGDVKDRELAAQIPVFADLAADVFDGTQEIIDILEKCLAAGPPSAQVFDMNVARRDVSSGPSLPGEGEF</sequence>
<dbReference type="HOGENOM" id="CLU_272959_0_0_11"/>
<dbReference type="InterPro" id="IPR025904">
    <property type="entry name" value="Tubulin-like"/>
</dbReference>
<dbReference type="PATRIC" id="fig|92706.3.peg.2867"/>
<evidence type="ECO:0000313" key="2">
    <source>
        <dbReference type="Proteomes" id="UP000034037"/>
    </source>
</evidence>
<dbReference type="EMBL" id="CP011309">
    <property type="protein sequence ID" value="AKF28495.1"/>
    <property type="molecule type" value="Genomic_DNA"/>
</dbReference>
<name>A0A0F6WRG9_9CORY</name>
<organism evidence="1 2">
    <name type="scientific">[Brevibacterium] flavum</name>
    <dbReference type="NCBI Taxonomy" id="92706"/>
    <lineage>
        <taxon>Bacteria</taxon>
        <taxon>Bacillati</taxon>
        <taxon>Actinomycetota</taxon>
        <taxon>Actinomycetes</taxon>
        <taxon>Mycobacteriales</taxon>
        <taxon>Corynebacteriaceae</taxon>
        <taxon>Corynebacterium</taxon>
    </lineage>
</organism>
<dbReference type="Proteomes" id="UP000034037">
    <property type="component" value="Chromosome"/>
</dbReference>
<protein>
    <recommendedName>
        <fullName evidence="3">Tubulin-like protein</fullName>
    </recommendedName>
</protein>
<dbReference type="RefSeq" id="WP_011015333.1">
    <property type="nucleotide sequence ID" value="NZ_CP011309.1"/>
</dbReference>
<evidence type="ECO:0000313" key="1">
    <source>
        <dbReference type="EMBL" id="AKF28495.1"/>
    </source>
</evidence>